<dbReference type="Pfam" id="PF16834">
    <property type="entry name" value="CSM2"/>
    <property type="match status" value="1"/>
</dbReference>
<comment type="caution">
    <text evidence="1">The sequence shown here is derived from an EMBL/GenBank/DDBJ whole genome shotgun (WGS) entry which is preliminary data.</text>
</comment>
<dbReference type="InterPro" id="IPR027417">
    <property type="entry name" value="P-loop_NTPase"/>
</dbReference>
<dbReference type="GO" id="GO:0000725">
    <property type="term" value="P:recombinational repair"/>
    <property type="evidence" value="ECO:0007669"/>
    <property type="project" value="InterPro"/>
</dbReference>
<reference evidence="1 2" key="1">
    <citation type="submission" date="2020-11" db="EMBL/GenBank/DDBJ databases">
        <title>Kefir isolates.</title>
        <authorList>
            <person name="Marcisauskas S."/>
            <person name="Kim Y."/>
            <person name="Blasche S."/>
        </authorList>
    </citation>
    <scope>NUCLEOTIDE SEQUENCE [LARGE SCALE GENOMIC DNA]</scope>
    <source>
        <strain evidence="1 2">OG2</strain>
    </source>
</reference>
<dbReference type="EMBL" id="PUHR01000052">
    <property type="protein sequence ID" value="KAG0669007.1"/>
    <property type="molecule type" value="Genomic_DNA"/>
</dbReference>
<dbReference type="Gene3D" id="3.40.50.300">
    <property type="entry name" value="P-loop containing nucleotide triphosphate hydrolases"/>
    <property type="match status" value="1"/>
</dbReference>
<organism evidence="1 2">
    <name type="scientific">Maudiozyma exigua</name>
    <name type="common">Yeast</name>
    <name type="synonym">Kazachstania exigua</name>
    <dbReference type="NCBI Taxonomy" id="34358"/>
    <lineage>
        <taxon>Eukaryota</taxon>
        <taxon>Fungi</taxon>
        <taxon>Dikarya</taxon>
        <taxon>Ascomycota</taxon>
        <taxon>Saccharomycotina</taxon>
        <taxon>Saccharomycetes</taxon>
        <taxon>Saccharomycetales</taxon>
        <taxon>Saccharomycetaceae</taxon>
        <taxon>Maudiozyma</taxon>
    </lineage>
</organism>
<protein>
    <submittedName>
        <fullName evidence="1">Chromosome segregation in meiosis- protein</fullName>
    </submittedName>
</protein>
<accession>A0A9P6WD26</accession>
<dbReference type="InterPro" id="IPR031783">
    <property type="entry name" value="Csm2"/>
</dbReference>
<dbReference type="AlphaFoldDB" id="A0A9P6WD26"/>
<proteinExistence type="predicted"/>
<dbReference type="Proteomes" id="UP000750334">
    <property type="component" value="Unassembled WGS sequence"/>
</dbReference>
<dbReference type="GO" id="GO:0005634">
    <property type="term" value="C:nucleus"/>
    <property type="evidence" value="ECO:0007669"/>
    <property type="project" value="InterPro"/>
</dbReference>
<evidence type="ECO:0000313" key="2">
    <source>
        <dbReference type="Proteomes" id="UP000750334"/>
    </source>
</evidence>
<name>A0A9P6WD26_MAUEX</name>
<dbReference type="OrthoDB" id="4067310at2759"/>
<gene>
    <name evidence="1" type="primary">CSM2</name>
    <name evidence="1" type="ORF">C6P45_004224</name>
</gene>
<sequence>MQRYDDLPNLLLWKSFNKKTLAKGLHDFIITNSNVNTTKGTETNIVNNITMNKLYYIDSVNSFPLEEFQKMVPITIPTNKKIYDNVIINQALILRELTDILMKIMHSEQEQVSEKVLDVPLPSSHKVLVIINGMDIMYQNSSMSDTKQAHYQLNTGLLRLRQCSNSSSGLFKAVILSRDLLNNSTRSFNSQKRSRYEGNSIYQFIAKFYADYSI</sequence>
<keyword evidence="2" id="KW-1185">Reference proteome</keyword>
<dbReference type="GO" id="GO:0097196">
    <property type="term" value="C:Shu complex"/>
    <property type="evidence" value="ECO:0007669"/>
    <property type="project" value="InterPro"/>
</dbReference>
<evidence type="ECO:0000313" key="1">
    <source>
        <dbReference type="EMBL" id="KAG0669007.1"/>
    </source>
</evidence>